<gene>
    <name evidence="4" type="ORF">PHLCEN_2v1365</name>
</gene>
<dbReference type="Gene3D" id="3.40.50.720">
    <property type="entry name" value="NAD(P)-binding Rossmann-like Domain"/>
    <property type="match status" value="1"/>
</dbReference>
<dbReference type="GO" id="GO:0003960">
    <property type="term" value="F:quinone reductase (NADPH) activity"/>
    <property type="evidence" value="ECO:0007669"/>
    <property type="project" value="TreeGrafter"/>
</dbReference>
<protein>
    <recommendedName>
        <fullName evidence="3">Enoyl reductase (ER) domain-containing protein</fullName>
    </recommendedName>
</protein>
<dbReference type="InterPro" id="IPR036291">
    <property type="entry name" value="NAD(P)-bd_dom_sf"/>
</dbReference>
<reference evidence="4 5" key="1">
    <citation type="submission" date="2018-02" db="EMBL/GenBank/DDBJ databases">
        <title>Genome sequence of the basidiomycete white-rot fungus Phlebia centrifuga.</title>
        <authorList>
            <person name="Granchi Z."/>
            <person name="Peng M."/>
            <person name="de Vries R.P."/>
            <person name="Hilden K."/>
            <person name="Makela M.R."/>
            <person name="Grigoriev I."/>
            <person name="Riley R."/>
        </authorList>
    </citation>
    <scope>NUCLEOTIDE SEQUENCE [LARGE SCALE GENOMIC DNA]</scope>
    <source>
        <strain evidence="4 5">FBCC195</strain>
    </source>
</reference>
<dbReference type="Pfam" id="PF08240">
    <property type="entry name" value="ADH_N"/>
    <property type="match status" value="1"/>
</dbReference>
<dbReference type="GO" id="GO:0035925">
    <property type="term" value="F:mRNA 3'-UTR AU-rich region binding"/>
    <property type="evidence" value="ECO:0007669"/>
    <property type="project" value="TreeGrafter"/>
</dbReference>
<accession>A0A2R6S3G8</accession>
<dbReference type="STRING" id="98765.A0A2R6S3G8"/>
<dbReference type="SUPFAM" id="SSF50129">
    <property type="entry name" value="GroES-like"/>
    <property type="match status" value="1"/>
</dbReference>
<keyword evidence="5" id="KW-1185">Reference proteome</keyword>
<organism evidence="4 5">
    <name type="scientific">Hermanssonia centrifuga</name>
    <dbReference type="NCBI Taxonomy" id="98765"/>
    <lineage>
        <taxon>Eukaryota</taxon>
        <taxon>Fungi</taxon>
        <taxon>Dikarya</taxon>
        <taxon>Basidiomycota</taxon>
        <taxon>Agaricomycotina</taxon>
        <taxon>Agaricomycetes</taxon>
        <taxon>Polyporales</taxon>
        <taxon>Meruliaceae</taxon>
        <taxon>Hermanssonia</taxon>
    </lineage>
</organism>
<dbReference type="InterPro" id="IPR011032">
    <property type="entry name" value="GroES-like_sf"/>
</dbReference>
<evidence type="ECO:0000256" key="1">
    <source>
        <dbReference type="ARBA" id="ARBA00022857"/>
    </source>
</evidence>
<evidence type="ECO:0000313" key="5">
    <source>
        <dbReference type="Proteomes" id="UP000186601"/>
    </source>
</evidence>
<dbReference type="SUPFAM" id="SSF51735">
    <property type="entry name" value="NAD(P)-binding Rossmann-fold domains"/>
    <property type="match status" value="1"/>
</dbReference>
<dbReference type="Pfam" id="PF00107">
    <property type="entry name" value="ADH_zinc_N"/>
    <property type="match status" value="1"/>
</dbReference>
<dbReference type="InterPro" id="IPR013154">
    <property type="entry name" value="ADH-like_N"/>
</dbReference>
<dbReference type="InterPro" id="IPR013149">
    <property type="entry name" value="ADH-like_C"/>
</dbReference>
<dbReference type="AlphaFoldDB" id="A0A2R6S3G8"/>
<comment type="caution">
    <text evidence="4">The sequence shown here is derived from an EMBL/GenBank/DDBJ whole genome shotgun (WGS) entry which is preliminary data.</text>
</comment>
<keyword evidence="2" id="KW-0560">Oxidoreductase</keyword>
<evidence type="ECO:0000259" key="3">
    <source>
        <dbReference type="SMART" id="SM00829"/>
    </source>
</evidence>
<feature type="domain" description="Enoyl reductase (ER)" evidence="3">
    <location>
        <begin position="16"/>
        <end position="295"/>
    </location>
</feature>
<dbReference type="EMBL" id="MLYV02000107">
    <property type="protein sequence ID" value="PSS36821.1"/>
    <property type="molecule type" value="Genomic_DNA"/>
</dbReference>
<evidence type="ECO:0000313" key="4">
    <source>
        <dbReference type="EMBL" id="PSS36821.1"/>
    </source>
</evidence>
<evidence type="ECO:0000256" key="2">
    <source>
        <dbReference type="ARBA" id="ARBA00023002"/>
    </source>
</evidence>
<keyword evidence="1" id="KW-0521">NADP</keyword>
<dbReference type="Gene3D" id="3.90.180.10">
    <property type="entry name" value="Medium-chain alcohol dehydrogenases, catalytic domain"/>
    <property type="match status" value="2"/>
</dbReference>
<dbReference type="SMART" id="SM00829">
    <property type="entry name" value="PKS_ER"/>
    <property type="match status" value="1"/>
</dbReference>
<dbReference type="PANTHER" id="PTHR48106:SF13">
    <property type="entry name" value="QUINONE OXIDOREDUCTASE-RELATED"/>
    <property type="match status" value="1"/>
</dbReference>
<dbReference type="GO" id="GO:0070402">
    <property type="term" value="F:NADPH binding"/>
    <property type="evidence" value="ECO:0007669"/>
    <property type="project" value="TreeGrafter"/>
</dbReference>
<dbReference type="InterPro" id="IPR020843">
    <property type="entry name" value="ER"/>
</dbReference>
<dbReference type="GO" id="GO:0005829">
    <property type="term" value="C:cytosol"/>
    <property type="evidence" value="ECO:0007669"/>
    <property type="project" value="TreeGrafter"/>
</dbReference>
<sequence length="300" mass="32686">MSFPPTILAITIPRTGDFEVIEQTTIAFPEQKSNEIVVKIAYGGVNTIDTYFRKGIYPVKSFPQVLGEEASGVIVALPTNENVLNDDWYKLRDYKIGGKVSVRSLLALTVVTAMTESYDFKKDDIIFVHIVAGGLGLLFTAYAKSRGAIVIGTTSSSEKAELARSYGADHVILYTCEDTVQRVLKITNGEGVHAVFDGVGKDTFLSDFDILRRKGTLVAIGNASGPPDPISPLKLSAKNLKLVRPRVDNYIVTPEETHHYSKEAFDVYPFTAEGVQGVQRELTTPAGKLAGKILIKIADS</sequence>
<dbReference type="OrthoDB" id="48317at2759"/>
<proteinExistence type="predicted"/>
<dbReference type="Proteomes" id="UP000186601">
    <property type="component" value="Unassembled WGS sequence"/>
</dbReference>
<name>A0A2R6S3G8_9APHY</name>
<dbReference type="PANTHER" id="PTHR48106">
    <property type="entry name" value="QUINONE OXIDOREDUCTASE PIG3-RELATED"/>
    <property type="match status" value="1"/>
</dbReference>